<dbReference type="Proteomes" id="UP000053424">
    <property type="component" value="Unassembled WGS sequence"/>
</dbReference>
<keyword evidence="2" id="KW-0472">Membrane</keyword>
<evidence type="ECO:0000256" key="1">
    <source>
        <dbReference type="SAM" id="MobiDB-lite"/>
    </source>
</evidence>
<dbReference type="HOGENOM" id="CLU_915443_0_0_1"/>
<evidence type="ECO:0000313" key="3">
    <source>
        <dbReference type="EMBL" id="KIM48573.1"/>
    </source>
</evidence>
<dbReference type="EMBL" id="KN831768">
    <property type="protein sequence ID" value="KIM48573.1"/>
    <property type="molecule type" value="Genomic_DNA"/>
</dbReference>
<feature type="transmembrane region" description="Helical" evidence="2">
    <location>
        <begin position="119"/>
        <end position="141"/>
    </location>
</feature>
<dbReference type="STRING" id="686832.A0A0C2YFT3"/>
<protein>
    <recommendedName>
        <fullName evidence="5">Transmembrane protein</fullName>
    </recommendedName>
</protein>
<reference evidence="4" key="2">
    <citation type="submission" date="2015-01" db="EMBL/GenBank/DDBJ databases">
        <title>Evolutionary Origins and Diversification of the Mycorrhizal Mutualists.</title>
        <authorList>
            <consortium name="DOE Joint Genome Institute"/>
            <consortium name="Mycorrhizal Genomics Consortium"/>
            <person name="Kohler A."/>
            <person name="Kuo A."/>
            <person name="Nagy L.G."/>
            <person name="Floudas D."/>
            <person name="Copeland A."/>
            <person name="Barry K.W."/>
            <person name="Cichocki N."/>
            <person name="Veneault-Fourrey C."/>
            <person name="LaButti K."/>
            <person name="Lindquist E.A."/>
            <person name="Lipzen A."/>
            <person name="Lundell T."/>
            <person name="Morin E."/>
            <person name="Murat C."/>
            <person name="Riley R."/>
            <person name="Ohm R."/>
            <person name="Sun H."/>
            <person name="Tunlid A."/>
            <person name="Henrissat B."/>
            <person name="Grigoriev I.V."/>
            <person name="Hibbett D.S."/>
            <person name="Martin F."/>
        </authorList>
    </citation>
    <scope>NUCLEOTIDE SEQUENCE [LARGE SCALE GENOMIC DNA]</scope>
    <source>
        <strain evidence="4">h7</strain>
    </source>
</reference>
<name>A0A0C2YFT3_HEBCY</name>
<evidence type="ECO:0000256" key="2">
    <source>
        <dbReference type="SAM" id="Phobius"/>
    </source>
</evidence>
<dbReference type="OrthoDB" id="3068795at2759"/>
<sequence length="304" mass="33125">MDFDLRFVQGLSDVGLALANLRMNEDDQYGTASVIFPSAGQYVVKAVTGSPRNTVVGTSNEVTAVSLTTLAPSSTSTPLPTPTPSLSTSATVPSQTIQSTASTTSAPVEAPSRRKNVPAIVGGVIGALLFLGLLAALIVYVSRRKGSIEKRWSFHKDMMVRRLSRANPPTLIPDMVEAPTLARPEDIEQGLPSPILRPVAAGHVVPSPKGPRPAIKRTQHITIIASPRPTLEPAPQRTRRQQEIADRITMLRTQMVQMRDRADTGHVLDDMQRQMVWLRSQEQSPWALHQTDVVPAGYTRYMTP</sequence>
<feature type="compositionally biased region" description="Low complexity" evidence="1">
    <location>
        <begin position="71"/>
        <end position="106"/>
    </location>
</feature>
<gene>
    <name evidence="3" type="ORF">M413DRAFT_20944</name>
</gene>
<accession>A0A0C2YFT3</accession>
<proteinExistence type="predicted"/>
<evidence type="ECO:0000313" key="4">
    <source>
        <dbReference type="Proteomes" id="UP000053424"/>
    </source>
</evidence>
<keyword evidence="4" id="KW-1185">Reference proteome</keyword>
<dbReference type="AlphaFoldDB" id="A0A0C2YFT3"/>
<keyword evidence="2" id="KW-0812">Transmembrane</keyword>
<evidence type="ECO:0008006" key="5">
    <source>
        <dbReference type="Google" id="ProtNLM"/>
    </source>
</evidence>
<feature type="region of interest" description="Disordered" evidence="1">
    <location>
        <begin position="71"/>
        <end position="110"/>
    </location>
</feature>
<reference evidence="3 4" key="1">
    <citation type="submission" date="2014-04" db="EMBL/GenBank/DDBJ databases">
        <authorList>
            <consortium name="DOE Joint Genome Institute"/>
            <person name="Kuo A."/>
            <person name="Gay G."/>
            <person name="Dore J."/>
            <person name="Kohler A."/>
            <person name="Nagy L.G."/>
            <person name="Floudas D."/>
            <person name="Copeland A."/>
            <person name="Barry K.W."/>
            <person name="Cichocki N."/>
            <person name="Veneault-Fourrey C."/>
            <person name="LaButti K."/>
            <person name="Lindquist E.A."/>
            <person name="Lipzen A."/>
            <person name="Lundell T."/>
            <person name="Morin E."/>
            <person name="Murat C."/>
            <person name="Sun H."/>
            <person name="Tunlid A."/>
            <person name="Henrissat B."/>
            <person name="Grigoriev I.V."/>
            <person name="Hibbett D.S."/>
            <person name="Martin F."/>
            <person name="Nordberg H.P."/>
            <person name="Cantor M.N."/>
            <person name="Hua S.X."/>
        </authorList>
    </citation>
    <scope>NUCLEOTIDE SEQUENCE [LARGE SCALE GENOMIC DNA]</scope>
    <source>
        <strain evidence="4">h7</strain>
    </source>
</reference>
<keyword evidence="2" id="KW-1133">Transmembrane helix</keyword>
<organism evidence="3 4">
    <name type="scientific">Hebeloma cylindrosporum</name>
    <dbReference type="NCBI Taxonomy" id="76867"/>
    <lineage>
        <taxon>Eukaryota</taxon>
        <taxon>Fungi</taxon>
        <taxon>Dikarya</taxon>
        <taxon>Basidiomycota</taxon>
        <taxon>Agaricomycotina</taxon>
        <taxon>Agaricomycetes</taxon>
        <taxon>Agaricomycetidae</taxon>
        <taxon>Agaricales</taxon>
        <taxon>Agaricineae</taxon>
        <taxon>Hymenogastraceae</taxon>
        <taxon>Hebeloma</taxon>
    </lineage>
</organism>